<proteinExistence type="predicted"/>
<dbReference type="GO" id="GO:0005506">
    <property type="term" value="F:iron ion binding"/>
    <property type="evidence" value="ECO:0007669"/>
    <property type="project" value="InterPro"/>
</dbReference>
<dbReference type="GO" id="GO:0020037">
    <property type="term" value="F:heme binding"/>
    <property type="evidence" value="ECO:0007669"/>
    <property type="project" value="InterPro"/>
</dbReference>
<reference evidence="1 2" key="1">
    <citation type="submission" date="2015-07" db="EMBL/GenBank/DDBJ databases">
        <title>Comparative genomics of the Sigatoka disease complex on banana suggests a link between parallel evolutionary changes in Pseudocercospora fijiensis and Pseudocercospora eumusae and increased virulence on the banana host.</title>
        <authorList>
            <person name="Chang T.-C."/>
            <person name="Salvucci A."/>
            <person name="Crous P.W."/>
            <person name="Stergiopoulos I."/>
        </authorList>
    </citation>
    <scope>NUCLEOTIDE SEQUENCE [LARGE SCALE GENOMIC DNA]</scope>
    <source>
        <strain evidence="1 2">CBS 114824</strain>
    </source>
</reference>
<keyword evidence="2" id="KW-1185">Reference proteome</keyword>
<dbReference type="InterPro" id="IPR036396">
    <property type="entry name" value="Cyt_P450_sf"/>
</dbReference>
<gene>
    <name evidence="1" type="ORF">AC578_3700</name>
</gene>
<dbReference type="OrthoDB" id="2098203at2759"/>
<dbReference type="GO" id="GO:0004497">
    <property type="term" value="F:monooxygenase activity"/>
    <property type="evidence" value="ECO:0007669"/>
    <property type="project" value="InterPro"/>
</dbReference>
<protein>
    <submittedName>
        <fullName evidence="1">Uncharacterized protein</fullName>
    </submittedName>
</protein>
<evidence type="ECO:0000313" key="2">
    <source>
        <dbReference type="Proteomes" id="UP000070133"/>
    </source>
</evidence>
<dbReference type="Gene3D" id="1.10.630.10">
    <property type="entry name" value="Cytochrome P450"/>
    <property type="match status" value="1"/>
</dbReference>
<dbReference type="SUPFAM" id="SSF48264">
    <property type="entry name" value="Cytochrome P450"/>
    <property type="match status" value="1"/>
</dbReference>
<dbReference type="Proteomes" id="UP000070133">
    <property type="component" value="Unassembled WGS sequence"/>
</dbReference>
<dbReference type="GO" id="GO:0016705">
    <property type="term" value="F:oxidoreductase activity, acting on paired donors, with incorporation or reduction of molecular oxygen"/>
    <property type="evidence" value="ECO:0007669"/>
    <property type="project" value="InterPro"/>
</dbReference>
<accession>A0A139HT72</accession>
<comment type="caution">
    <text evidence="1">The sequence shown here is derived from an EMBL/GenBank/DDBJ whole genome shotgun (WGS) entry which is preliminary data.</text>
</comment>
<evidence type="ECO:0000313" key="1">
    <source>
        <dbReference type="EMBL" id="KXT05583.1"/>
    </source>
</evidence>
<dbReference type="EMBL" id="LFZN01000012">
    <property type="protein sequence ID" value="KXT05583.1"/>
    <property type="molecule type" value="Genomic_DNA"/>
</dbReference>
<name>A0A139HT72_9PEZI</name>
<sequence length="70" mass="8135">MEGTLRKYAYLGRFFAGNEIKILLCILLLRYDFRIEPGTTLPEHLEFESSVNLPPYSKLQAEGAGRRLMW</sequence>
<dbReference type="AlphaFoldDB" id="A0A139HT72"/>
<organism evidence="1 2">
    <name type="scientific">Pseudocercospora eumusae</name>
    <dbReference type="NCBI Taxonomy" id="321146"/>
    <lineage>
        <taxon>Eukaryota</taxon>
        <taxon>Fungi</taxon>
        <taxon>Dikarya</taxon>
        <taxon>Ascomycota</taxon>
        <taxon>Pezizomycotina</taxon>
        <taxon>Dothideomycetes</taxon>
        <taxon>Dothideomycetidae</taxon>
        <taxon>Mycosphaerellales</taxon>
        <taxon>Mycosphaerellaceae</taxon>
        <taxon>Pseudocercospora</taxon>
    </lineage>
</organism>